<sequence length="207" mass="23360">MTRKTAEQRHVVDADAPAGMIDVLVALHHPTRRWLAELLWTEGPASVGRLAARTGLAVGSVSHHLRPLHRQGFIEPAPELARDTRESWWRATSRSVSWSVDDFEPDSLGRRVAEQAEVENFRHQVRAVQQWLREMSAAPLPWRRAAGATDSMAMATADQTADLHRRLGAVLAAWGEEVKTDQERHPDAERRPVRTVIRCFPSRPVRP</sequence>
<protein>
    <submittedName>
        <fullName evidence="2">Helix-turn-helix domain-containing protein</fullName>
    </submittedName>
</protein>
<name>A0ABP7IVY8_9ACTN</name>
<dbReference type="InterPro" id="IPR036390">
    <property type="entry name" value="WH_DNA-bd_sf"/>
</dbReference>
<evidence type="ECO:0000313" key="2">
    <source>
        <dbReference type="EMBL" id="GAA3827697.1"/>
    </source>
</evidence>
<dbReference type="Gene3D" id="1.10.10.10">
    <property type="entry name" value="Winged helix-like DNA-binding domain superfamily/Winged helix DNA-binding domain"/>
    <property type="match status" value="1"/>
</dbReference>
<organism evidence="2 3">
    <name type="scientific">Nocardioides panacisoli</name>
    <dbReference type="NCBI Taxonomy" id="627624"/>
    <lineage>
        <taxon>Bacteria</taxon>
        <taxon>Bacillati</taxon>
        <taxon>Actinomycetota</taxon>
        <taxon>Actinomycetes</taxon>
        <taxon>Propionibacteriales</taxon>
        <taxon>Nocardioidaceae</taxon>
        <taxon>Nocardioides</taxon>
    </lineage>
</organism>
<accession>A0ABP7IVY8</accession>
<dbReference type="Pfam" id="PF12840">
    <property type="entry name" value="HTH_20"/>
    <property type="match status" value="1"/>
</dbReference>
<dbReference type="InterPro" id="IPR001845">
    <property type="entry name" value="HTH_ArsR_DNA-bd_dom"/>
</dbReference>
<dbReference type="RefSeq" id="WP_344777115.1">
    <property type="nucleotide sequence ID" value="NZ_BAABAH010000012.1"/>
</dbReference>
<gene>
    <name evidence="2" type="ORF">GCM10022242_31320</name>
</gene>
<evidence type="ECO:0000259" key="1">
    <source>
        <dbReference type="SMART" id="SM00418"/>
    </source>
</evidence>
<dbReference type="SMART" id="SM00418">
    <property type="entry name" value="HTH_ARSR"/>
    <property type="match status" value="1"/>
</dbReference>
<proteinExistence type="predicted"/>
<dbReference type="InterPro" id="IPR011991">
    <property type="entry name" value="ArsR-like_HTH"/>
</dbReference>
<comment type="caution">
    <text evidence="2">The sequence shown here is derived from an EMBL/GenBank/DDBJ whole genome shotgun (WGS) entry which is preliminary data.</text>
</comment>
<evidence type="ECO:0000313" key="3">
    <source>
        <dbReference type="Proteomes" id="UP001501821"/>
    </source>
</evidence>
<feature type="domain" description="HTH arsR-type" evidence="1">
    <location>
        <begin position="22"/>
        <end position="114"/>
    </location>
</feature>
<reference evidence="3" key="1">
    <citation type="journal article" date="2019" name="Int. J. Syst. Evol. Microbiol.">
        <title>The Global Catalogue of Microorganisms (GCM) 10K type strain sequencing project: providing services to taxonomists for standard genome sequencing and annotation.</title>
        <authorList>
            <consortium name="The Broad Institute Genomics Platform"/>
            <consortium name="The Broad Institute Genome Sequencing Center for Infectious Disease"/>
            <person name="Wu L."/>
            <person name="Ma J."/>
        </authorList>
    </citation>
    <scope>NUCLEOTIDE SEQUENCE [LARGE SCALE GENOMIC DNA]</scope>
    <source>
        <strain evidence="3">JCM 16953</strain>
    </source>
</reference>
<dbReference type="EMBL" id="BAABAH010000012">
    <property type="protein sequence ID" value="GAA3827697.1"/>
    <property type="molecule type" value="Genomic_DNA"/>
</dbReference>
<dbReference type="InterPro" id="IPR036388">
    <property type="entry name" value="WH-like_DNA-bd_sf"/>
</dbReference>
<keyword evidence="3" id="KW-1185">Reference proteome</keyword>
<dbReference type="Proteomes" id="UP001501821">
    <property type="component" value="Unassembled WGS sequence"/>
</dbReference>
<dbReference type="SUPFAM" id="SSF46785">
    <property type="entry name" value="Winged helix' DNA-binding domain"/>
    <property type="match status" value="1"/>
</dbReference>
<dbReference type="CDD" id="cd00090">
    <property type="entry name" value="HTH_ARSR"/>
    <property type="match status" value="1"/>
</dbReference>